<evidence type="ECO:0000313" key="1">
    <source>
        <dbReference type="EnsemblMetazoa" id="GPAI000806-PA"/>
    </source>
</evidence>
<reference evidence="2" key="1">
    <citation type="submission" date="2014-03" db="EMBL/GenBank/DDBJ databases">
        <authorList>
            <person name="Aksoy S."/>
            <person name="Warren W."/>
            <person name="Wilson R.K."/>
        </authorList>
    </citation>
    <scope>NUCLEOTIDE SEQUENCE [LARGE SCALE GENOMIC DNA]</scope>
    <source>
        <strain evidence="2">IAEA</strain>
    </source>
</reference>
<protein>
    <submittedName>
        <fullName evidence="1">Uncharacterized protein</fullName>
    </submittedName>
</protein>
<sequence length="138" mass="15401">DVEFSDDDDLIDPEPSGSNKKTFVSTLFSIPNHIYVIKELKFQNKLTSSASSSKHTDNPSVLSLLLAKNMRMFTLSRWASSNSYGLSNGSTSVPILHYLYWTTSASLGYHILNNKPYSFLAAKPSSLKLILHFQPTIN</sequence>
<name>A0A1A9Z1D9_GLOPL</name>
<dbReference type="VEuPathDB" id="VectorBase:GPAI000806"/>
<reference evidence="1" key="2">
    <citation type="submission" date="2020-05" db="UniProtKB">
        <authorList>
            <consortium name="EnsemblMetazoa"/>
        </authorList>
    </citation>
    <scope>IDENTIFICATION</scope>
    <source>
        <strain evidence="1">IAEA</strain>
    </source>
</reference>
<organism evidence="1 2">
    <name type="scientific">Glossina pallidipes</name>
    <name type="common">Tsetse fly</name>
    <dbReference type="NCBI Taxonomy" id="7398"/>
    <lineage>
        <taxon>Eukaryota</taxon>
        <taxon>Metazoa</taxon>
        <taxon>Ecdysozoa</taxon>
        <taxon>Arthropoda</taxon>
        <taxon>Hexapoda</taxon>
        <taxon>Insecta</taxon>
        <taxon>Pterygota</taxon>
        <taxon>Neoptera</taxon>
        <taxon>Endopterygota</taxon>
        <taxon>Diptera</taxon>
        <taxon>Brachycera</taxon>
        <taxon>Muscomorpha</taxon>
        <taxon>Hippoboscoidea</taxon>
        <taxon>Glossinidae</taxon>
        <taxon>Glossina</taxon>
    </lineage>
</organism>
<evidence type="ECO:0000313" key="2">
    <source>
        <dbReference type="Proteomes" id="UP000092445"/>
    </source>
</evidence>
<dbReference type="STRING" id="7398.A0A1A9Z1D9"/>
<dbReference type="EnsemblMetazoa" id="GPAI000806-RA">
    <property type="protein sequence ID" value="GPAI000806-PA"/>
    <property type="gene ID" value="GPAI000806"/>
</dbReference>
<accession>A0A1A9Z1D9</accession>
<dbReference type="AlphaFoldDB" id="A0A1A9Z1D9"/>
<keyword evidence="2" id="KW-1185">Reference proteome</keyword>
<dbReference type="Proteomes" id="UP000092445">
    <property type="component" value="Unassembled WGS sequence"/>
</dbReference>
<proteinExistence type="predicted"/>